<protein>
    <submittedName>
        <fullName evidence="3">Uncharacterized protein</fullName>
    </submittedName>
</protein>
<sequence length="58" mass="6314">MNMPMWFLYVLLLSKEEKCGGKFCANKPCHASVNGGTSRKPTASPAVSNNFRNAGSHQ</sequence>
<comment type="caution">
    <text evidence="3">The sequence shown here is derived from an EMBL/GenBank/DDBJ whole genome shotgun (WGS) entry which is preliminary data.</text>
</comment>
<name>A0A8T0WWA2_PANVG</name>
<evidence type="ECO:0000313" key="4">
    <source>
        <dbReference type="Proteomes" id="UP000823388"/>
    </source>
</evidence>
<gene>
    <name evidence="3" type="ORF">PVAP13_1NG162819</name>
</gene>
<keyword evidence="4" id="KW-1185">Reference proteome</keyword>
<evidence type="ECO:0000256" key="1">
    <source>
        <dbReference type="SAM" id="MobiDB-lite"/>
    </source>
</evidence>
<evidence type="ECO:0000313" key="3">
    <source>
        <dbReference type="EMBL" id="KAG2650587.1"/>
    </source>
</evidence>
<proteinExistence type="predicted"/>
<feature type="compositionally biased region" description="Polar residues" evidence="1">
    <location>
        <begin position="34"/>
        <end position="58"/>
    </location>
</feature>
<feature type="signal peptide" evidence="2">
    <location>
        <begin position="1"/>
        <end position="21"/>
    </location>
</feature>
<accession>A0A8T0WWA2</accession>
<dbReference type="AlphaFoldDB" id="A0A8T0WWA2"/>
<dbReference type="EMBL" id="CM029038">
    <property type="protein sequence ID" value="KAG2650587.1"/>
    <property type="molecule type" value="Genomic_DNA"/>
</dbReference>
<feature type="region of interest" description="Disordered" evidence="1">
    <location>
        <begin position="33"/>
        <end position="58"/>
    </location>
</feature>
<keyword evidence="2" id="KW-0732">Signal</keyword>
<reference evidence="3" key="1">
    <citation type="submission" date="2020-05" db="EMBL/GenBank/DDBJ databases">
        <title>WGS assembly of Panicum virgatum.</title>
        <authorList>
            <person name="Lovell J.T."/>
            <person name="Jenkins J."/>
            <person name="Shu S."/>
            <person name="Juenger T.E."/>
            <person name="Schmutz J."/>
        </authorList>
    </citation>
    <scope>NUCLEOTIDE SEQUENCE</scope>
    <source>
        <strain evidence="3">AP13</strain>
    </source>
</reference>
<feature type="chain" id="PRO_5035929706" evidence="2">
    <location>
        <begin position="22"/>
        <end position="58"/>
    </location>
</feature>
<evidence type="ECO:0000256" key="2">
    <source>
        <dbReference type="SAM" id="SignalP"/>
    </source>
</evidence>
<dbReference type="Proteomes" id="UP000823388">
    <property type="component" value="Chromosome 1N"/>
</dbReference>
<organism evidence="3 4">
    <name type="scientific">Panicum virgatum</name>
    <name type="common">Blackwell switchgrass</name>
    <dbReference type="NCBI Taxonomy" id="38727"/>
    <lineage>
        <taxon>Eukaryota</taxon>
        <taxon>Viridiplantae</taxon>
        <taxon>Streptophyta</taxon>
        <taxon>Embryophyta</taxon>
        <taxon>Tracheophyta</taxon>
        <taxon>Spermatophyta</taxon>
        <taxon>Magnoliopsida</taxon>
        <taxon>Liliopsida</taxon>
        <taxon>Poales</taxon>
        <taxon>Poaceae</taxon>
        <taxon>PACMAD clade</taxon>
        <taxon>Panicoideae</taxon>
        <taxon>Panicodae</taxon>
        <taxon>Paniceae</taxon>
        <taxon>Panicinae</taxon>
        <taxon>Panicum</taxon>
        <taxon>Panicum sect. Hiantes</taxon>
    </lineage>
</organism>